<sequence length="359" mass="40183">MAQVLLSRLKPGDKIVQDVQTPLGNTLFHKGVVVTSRELEILQAFQVKVVEADPADNKSDKTAAPAKKEKNEAEEEKPVISSFQAEYEVTLQLIKRTFNNALSGQSLPILEIRQQMEKLIGLVGEYNVLTFIPGGLKEDDYWYHNSLLTGLTSYLLARWNGFASKDWVQIALAGLFHDIGNTKVDRAILFKPTALTSEEREEVRRHTVNGYQLLKPSAALNEGVKLASLQHHEREDGSGYPLGIKADKIHPYAKIVAIADTFHAMTLNKVYQKATSPYSVLEEIQKNAFGKLEPSYVRVFIERATQFHNGTVVKLSDGRSGEIVFSDRSQPTRPWVSVAGTIVNLTIERHIYIQEVISN</sequence>
<dbReference type="InterPro" id="IPR003607">
    <property type="entry name" value="HD/PDEase_dom"/>
</dbReference>
<dbReference type="SMART" id="SM00471">
    <property type="entry name" value="HDc"/>
    <property type="match status" value="1"/>
</dbReference>
<proteinExistence type="predicted"/>
<accession>A0ABR8MZ07</accession>
<dbReference type="Proteomes" id="UP000609346">
    <property type="component" value="Unassembled WGS sequence"/>
</dbReference>
<comment type="caution">
    <text evidence="3">The sequence shown here is derived from an EMBL/GenBank/DDBJ whole genome shotgun (WGS) entry which is preliminary data.</text>
</comment>
<dbReference type="Gene3D" id="1.10.3210.10">
    <property type="entry name" value="Hypothetical protein af1432"/>
    <property type="match status" value="1"/>
</dbReference>
<feature type="domain" description="HD-GYP" evidence="2">
    <location>
        <begin position="120"/>
        <end position="316"/>
    </location>
</feature>
<protein>
    <submittedName>
        <fullName evidence="3">HD-GYP domain-containing protein</fullName>
    </submittedName>
</protein>
<dbReference type="SUPFAM" id="SSF109604">
    <property type="entry name" value="HD-domain/PDEase-like"/>
    <property type="match status" value="1"/>
</dbReference>
<dbReference type="PANTHER" id="PTHR43155:SF2">
    <property type="entry name" value="CYCLIC DI-GMP PHOSPHODIESTERASE PA4108"/>
    <property type="match status" value="1"/>
</dbReference>
<reference evidence="3 4" key="1">
    <citation type="submission" date="2020-09" db="EMBL/GenBank/DDBJ databases">
        <title>Paenibacillus sp. strain PR3 16S rRNA gene Genome sequencing and assembly.</title>
        <authorList>
            <person name="Kim J."/>
        </authorList>
    </citation>
    <scope>NUCLEOTIDE SEQUENCE [LARGE SCALE GENOMIC DNA]</scope>
    <source>
        <strain evidence="3 4">PR3</strain>
    </source>
</reference>
<evidence type="ECO:0000259" key="2">
    <source>
        <dbReference type="PROSITE" id="PS51832"/>
    </source>
</evidence>
<dbReference type="PROSITE" id="PS51832">
    <property type="entry name" value="HD_GYP"/>
    <property type="match status" value="1"/>
</dbReference>
<evidence type="ECO:0000256" key="1">
    <source>
        <dbReference type="SAM" id="MobiDB-lite"/>
    </source>
</evidence>
<name>A0ABR8MZ07_9BACL</name>
<evidence type="ECO:0000313" key="3">
    <source>
        <dbReference type="EMBL" id="MBD3920271.1"/>
    </source>
</evidence>
<dbReference type="CDD" id="cd00077">
    <property type="entry name" value="HDc"/>
    <property type="match status" value="1"/>
</dbReference>
<dbReference type="EMBL" id="JACXZA010000004">
    <property type="protein sequence ID" value="MBD3920271.1"/>
    <property type="molecule type" value="Genomic_DNA"/>
</dbReference>
<feature type="compositionally biased region" description="Basic and acidic residues" evidence="1">
    <location>
        <begin position="56"/>
        <end position="71"/>
    </location>
</feature>
<organism evidence="3 4">
    <name type="scientific">Paenibacillus terricola</name>
    <dbReference type="NCBI Taxonomy" id="2763503"/>
    <lineage>
        <taxon>Bacteria</taxon>
        <taxon>Bacillati</taxon>
        <taxon>Bacillota</taxon>
        <taxon>Bacilli</taxon>
        <taxon>Bacillales</taxon>
        <taxon>Paenibacillaceae</taxon>
        <taxon>Paenibacillus</taxon>
    </lineage>
</organism>
<feature type="region of interest" description="Disordered" evidence="1">
    <location>
        <begin position="56"/>
        <end position="75"/>
    </location>
</feature>
<dbReference type="InterPro" id="IPR037522">
    <property type="entry name" value="HD_GYP_dom"/>
</dbReference>
<evidence type="ECO:0000313" key="4">
    <source>
        <dbReference type="Proteomes" id="UP000609346"/>
    </source>
</evidence>
<dbReference type="RefSeq" id="WP_191204588.1">
    <property type="nucleotide sequence ID" value="NZ_JACXZA010000004.1"/>
</dbReference>
<keyword evidence="4" id="KW-1185">Reference proteome</keyword>
<gene>
    <name evidence="3" type="ORF">H8B09_16025</name>
</gene>
<dbReference type="PANTHER" id="PTHR43155">
    <property type="entry name" value="CYCLIC DI-GMP PHOSPHODIESTERASE PA4108-RELATED"/>
    <property type="match status" value="1"/>
</dbReference>
<dbReference type="Pfam" id="PF13487">
    <property type="entry name" value="HD_5"/>
    <property type="match status" value="1"/>
</dbReference>